<dbReference type="EC" id="3.4.23.-" evidence="10"/>
<evidence type="ECO:0000256" key="7">
    <source>
        <dbReference type="ARBA" id="ARBA00023136"/>
    </source>
</evidence>
<feature type="compositionally biased region" description="Polar residues" evidence="11">
    <location>
        <begin position="324"/>
        <end position="333"/>
    </location>
</feature>
<evidence type="ECO:0000313" key="12">
    <source>
        <dbReference type="EMBL" id="GAQ88046.1"/>
    </source>
</evidence>
<keyword evidence="2 10" id="KW-0812">Transmembrane</keyword>
<evidence type="ECO:0000256" key="8">
    <source>
        <dbReference type="ARBA" id="ARBA00059584"/>
    </source>
</evidence>
<dbReference type="InterPro" id="IPR042524">
    <property type="entry name" value="Presenilin_C"/>
</dbReference>
<dbReference type="GO" id="GO:0042500">
    <property type="term" value="F:aspartic endopeptidase activity, intramembrane cleaving"/>
    <property type="evidence" value="ECO:0007669"/>
    <property type="project" value="InterPro"/>
</dbReference>
<dbReference type="AlphaFoldDB" id="A0A1Y1IH42"/>
<keyword evidence="7 10" id="KW-0472">Membrane</keyword>
<keyword evidence="10" id="KW-0645">Protease</keyword>
<dbReference type="GO" id="GO:0016485">
    <property type="term" value="P:protein processing"/>
    <property type="evidence" value="ECO:0007669"/>
    <property type="project" value="InterPro"/>
</dbReference>
<dbReference type="Proteomes" id="UP000054558">
    <property type="component" value="Unassembled WGS sequence"/>
</dbReference>
<accession>A0A1Y1IH42</accession>
<dbReference type="GO" id="GO:0005789">
    <property type="term" value="C:endoplasmic reticulum membrane"/>
    <property type="evidence" value="ECO:0007669"/>
    <property type="project" value="UniProtKB-SubCell"/>
</dbReference>
<dbReference type="Pfam" id="PF01080">
    <property type="entry name" value="Presenilin"/>
    <property type="match status" value="1"/>
</dbReference>
<evidence type="ECO:0000313" key="13">
    <source>
        <dbReference type="Proteomes" id="UP000054558"/>
    </source>
</evidence>
<gene>
    <name evidence="12" type="ORF">KFL_003960070</name>
</gene>
<comment type="similarity">
    <text evidence="1 10">Belongs to the peptidase A22A family.</text>
</comment>
<dbReference type="GO" id="GO:0005798">
    <property type="term" value="C:Golgi-associated vesicle"/>
    <property type="evidence" value="ECO:0007669"/>
    <property type="project" value="UniProtKB-ARBA"/>
</dbReference>
<protein>
    <recommendedName>
        <fullName evidence="10">Presenilin</fullName>
        <ecNumber evidence="10">3.4.23.-</ecNumber>
    </recommendedName>
</protein>
<feature type="transmembrane region" description="Helical" evidence="10">
    <location>
        <begin position="68"/>
        <end position="92"/>
    </location>
</feature>
<dbReference type="GO" id="GO:0006509">
    <property type="term" value="P:membrane protein ectodomain proteolysis"/>
    <property type="evidence" value="ECO:0000318"/>
    <property type="project" value="GO_Central"/>
</dbReference>
<comment type="function">
    <text evidence="8 10">Probable subunit of the gamma-secretase complex, an endoprotease complex that catalyzes the intramembrane cleavage of integral membrane proteins such as Notch receptors.</text>
</comment>
<dbReference type="OrthoDB" id="20287at2759"/>
<keyword evidence="10" id="KW-0378">Hydrolase</keyword>
<reference evidence="12 13" key="1">
    <citation type="journal article" date="2014" name="Nat. Commun.">
        <title>Klebsormidium flaccidum genome reveals primary factors for plant terrestrial adaptation.</title>
        <authorList>
            <person name="Hori K."/>
            <person name="Maruyama F."/>
            <person name="Fujisawa T."/>
            <person name="Togashi T."/>
            <person name="Yamamoto N."/>
            <person name="Seo M."/>
            <person name="Sato S."/>
            <person name="Yamada T."/>
            <person name="Mori H."/>
            <person name="Tajima N."/>
            <person name="Moriyama T."/>
            <person name="Ikeuchi M."/>
            <person name="Watanabe M."/>
            <person name="Wada H."/>
            <person name="Kobayashi K."/>
            <person name="Saito M."/>
            <person name="Masuda T."/>
            <person name="Sasaki-Sekimoto Y."/>
            <person name="Mashiguchi K."/>
            <person name="Awai K."/>
            <person name="Shimojima M."/>
            <person name="Masuda S."/>
            <person name="Iwai M."/>
            <person name="Nobusawa T."/>
            <person name="Narise T."/>
            <person name="Kondo S."/>
            <person name="Saito H."/>
            <person name="Sato R."/>
            <person name="Murakawa M."/>
            <person name="Ihara Y."/>
            <person name="Oshima-Yamada Y."/>
            <person name="Ohtaka K."/>
            <person name="Satoh M."/>
            <person name="Sonobe K."/>
            <person name="Ishii M."/>
            <person name="Ohtani R."/>
            <person name="Kanamori-Sato M."/>
            <person name="Honoki R."/>
            <person name="Miyazaki D."/>
            <person name="Mochizuki H."/>
            <person name="Umetsu J."/>
            <person name="Higashi K."/>
            <person name="Shibata D."/>
            <person name="Kamiya Y."/>
            <person name="Sato N."/>
            <person name="Nakamura Y."/>
            <person name="Tabata S."/>
            <person name="Ida S."/>
            <person name="Kurokawa K."/>
            <person name="Ohta H."/>
        </authorList>
    </citation>
    <scope>NUCLEOTIDE SEQUENCE [LARGE SCALE GENOMIC DNA]</scope>
    <source>
        <strain evidence="12 13">NIES-2285</strain>
    </source>
</reference>
<feature type="transmembrane region" description="Helical" evidence="10">
    <location>
        <begin position="180"/>
        <end position="201"/>
    </location>
</feature>
<dbReference type="InterPro" id="IPR006639">
    <property type="entry name" value="Preselin/SPP"/>
</dbReference>
<keyword evidence="13" id="KW-1185">Reference proteome</keyword>
<feature type="transmembrane region" description="Helical" evidence="10">
    <location>
        <begin position="14"/>
        <end position="35"/>
    </location>
</feature>
<name>A0A1Y1IH42_KLENI</name>
<dbReference type="FunFam" id="1.10.472.100:FF:000002">
    <property type="entry name" value="Presenilin"/>
    <property type="match status" value="1"/>
</dbReference>
<feature type="transmembrane region" description="Helical" evidence="10">
    <location>
        <begin position="104"/>
        <end position="125"/>
    </location>
</feature>
<feature type="region of interest" description="Disordered" evidence="11">
    <location>
        <begin position="324"/>
        <end position="405"/>
    </location>
</feature>
<dbReference type="GO" id="GO:0004175">
    <property type="term" value="F:endopeptidase activity"/>
    <property type="evidence" value="ECO:0000318"/>
    <property type="project" value="GO_Central"/>
</dbReference>
<dbReference type="PANTHER" id="PTHR10202">
    <property type="entry name" value="PRESENILIN"/>
    <property type="match status" value="1"/>
</dbReference>
<feature type="transmembrane region" description="Helical" evidence="10">
    <location>
        <begin position="443"/>
        <end position="463"/>
    </location>
</feature>
<comment type="domain">
    <text evidence="10">The PAL motif is required for normal active site conformation.</text>
</comment>
<keyword evidence="5 10" id="KW-1133">Transmembrane helix</keyword>
<dbReference type="InterPro" id="IPR001108">
    <property type="entry name" value="Peptidase_A22A"/>
</dbReference>
<evidence type="ECO:0000256" key="4">
    <source>
        <dbReference type="ARBA" id="ARBA00022976"/>
    </source>
</evidence>
<comment type="subunit">
    <text evidence="9">Homodimer. Probable component of the gamma-secretase complex, a complex composed of a presenilin homodimer, nicastrin, APH1 and PEN2.</text>
</comment>
<keyword evidence="6 10" id="KW-0333">Golgi apparatus</keyword>
<dbReference type="GO" id="GO:0007219">
    <property type="term" value="P:Notch signaling pathway"/>
    <property type="evidence" value="ECO:0007669"/>
    <property type="project" value="UniProtKB-KW"/>
</dbReference>
<dbReference type="STRING" id="105231.A0A1Y1IH42"/>
<evidence type="ECO:0000256" key="1">
    <source>
        <dbReference type="ARBA" id="ARBA00008604"/>
    </source>
</evidence>
<dbReference type="GO" id="GO:0070765">
    <property type="term" value="C:gamma-secretase complex"/>
    <property type="evidence" value="ECO:0000318"/>
    <property type="project" value="GO_Central"/>
</dbReference>
<feature type="compositionally biased region" description="Low complexity" evidence="11">
    <location>
        <begin position="273"/>
        <end position="296"/>
    </location>
</feature>
<evidence type="ECO:0000256" key="3">
    <source>
        <dbReference type="ARBA" id="ARBA00022824"/>
    </source>
</evidence>
<organism evidence="12 13">
    <name type="scientific">Klebsormidium nitens</name>
    <name type="common">Green alga</name>
    <name type="synonym">Ulothrix nitens</name>
    <dbReference type="NCBI Taxonomy" id="105231"/>
    <lineage>
        <taxon>Eukaryota</taxon>
        <taxon>Viridiplantae</taxon>
        <taxon>Streptophyta</taxon>
        <taxon>Klebsormidiophyceae</taxon>
        <taxon>Klebsormidiales</taxon>
        <taxon>Klebsormidiaceae</taxon>
        <taxon>Klebsormidium</taxon>
    </lineage>
</organism>
<feature type="region of interest" description="Disordered" evidence="11">
    <location>
        <begin position="231"/>
        <end position="309"/>
    </location>
</feature>
<feature type="transmembrane region" description="Helical" evidence="10">
    <location>
        <begin position="131"/>
        <end position="151"/>
    </location>
</feature>
<dbReference type="GO" id="GO:0000139">
    <property type="term" value="C:Golgi membrane"/>
    <property type="evidence" value="ECO:0007669"/>
    <property type="project" value="UniProtKB-SubCell"/>
</dbReference>
<feature type="transmembrane region" description="Helical" evidence="10">
    <location>
        <begin position="475"/>
        <end position="501"/>
    </location>
</feature>
<comment type="subcellular location">
    <subcellularLocation>
        <location evidence="10">Endoplasmic reticulum membrane</location>
        <topology evidence="10">Multi-pass membrane protein</topology>
    </subcellularLocation>
    <subcellularLocation>
        <location evidence="10">Golgi apparatus membrane</location>
        <topology evidence="10">Multi-pass membrane protein</topology>
    </subcellularLocation>
</comment>
<dbReference type="EMBL" id="DF237345">
    <property type="protein sequence ID" value="GAQ88046.1"/>
    <property type="molecule type" value="Genomic_DNA"/>
</dbReference>
<dbReference type="PANTHER" id="PTHR10202:SF13">
    <property type="entry name" value="PRESENILIN HOMOLOG"/>
    <property type="match status" value="1"/>
</dbReference>
<dbReference type="OMA" id="NATCNQQ"/>
<evidence type="ECO:0000256" key="6">
    <source>
        <dbReference type="ARBA" id="ARBA00023034"/>
    </source>
</evidence>
<evidence type="ECO:0000256" key="5">
    <source>
        <dbReference type="ARBA" id="ARBA00022989"/>
    </source>
</evidence>
<proteinExistence type="inferred from homology"/>
<sequence>MEPKSVIDGLGEEITAIVTPVSICMLVVVCLVHGLTPHGSDSGVSPFIATSFYHEKSTDSAETKLGGALLNALIFIVAVAAITFVLVALFYFRCTKVIWGYMGFSGFTILALLGGILGIQIIQAASIPLDIITFSIVLWNFSVVGVLAVFFWKMPIFLKQGYLVFIGAVVAFWFTKLPEWTTWTVLAAMALYDLAAVLAPGGPLKLLVEMSIERDEDIPALIYEARPTSLSRGEAMTGRGRQNESEAAPGRRRRQQRSGGADDGIEQLAVATRDSGASDPRPSSSSANGAQLSSTSNNNRAAGSGSQGLLAETNAPESQELTRLGAGTSSSRGQVRAEQSAVSGRLRGRRTGSERTANEGLPGSGSQGEIDEGESAPLVGGTQRGGAEGGEEEARSSGEGEDGLGYDEEEWGLPDAIKLGLGDFIFYSLLVGRAAMYDLMTVYACYLAIIAGLGATLVLLAVYRHALPALPISVALGMVFYFMTRIVVEPLVVGLATNLLFF</sequence>
<keyword evidence="3 10" id="KW-0256">Endoplasmic reticulum</keyword>
<evidence type="ECO:0000256" key="9">
    <source>
        <dbReference type="ARBA" id="ARBA00062638"/>
    </source>
</evidence>
<evidence type="ECO:0000256" key="2">
    <source>
        <dbReference type="ARBA" id="ARBA00022692"/>
    </source>
</evidence>
<feature type="transmembrane region" description="Helical" evidence="10">
    <location>
        <begin position="156"/>
        <end position="174"/>
    </location>
</feature>
<dbReference type="PRINTS" id="PR01072">
    <property type="entry name" value="PRESENILIN"/>
</dbReference>
<dbReference type="Gene3D" id="1.10.472.100">
    <property type="entry name" value="Presenilin"/>
    <property type="match status" value="1"/>
</dbReference>
<keyword evidence="4 10" id="KW-0914">Notch signaling pathway</keyword>
<dbReference type="SMART" id="SM00730">
    <property type="entry name" value="PSN"/>
    <property type="match status" value="1"/>
</dbReference>
<evidence type="ECO:0000256" key="11">
    <source>
        <dbReference type="SAM" id="MobiDB-lite"/>
    </source>
</evidence>
<evidence type="ECO:0000256" key="10">
    <source>
        <dbReference type="RuleBase" id="RU361148"/>
    </source>
</evidence>